<feature type="non-terminal residue" evidence="1">
    <location>
        <position position="1"/>
    </location>
</feature>
<organism evidence="1 2">
    <name type="scientific">Corchorus capsularis</name>
    <name type="common">Jute</name>
    <dbReference type="NCBI Taxonomy" id="210143"/>
    <lineage>
        <taxon>Eukaryota</taxon>
        <taxon>Viridiplantae</taxon>
        <taxon>Streptophyta</taxon>
        <taxon>Embryophyta</taxon>
        <taxon>Tracheophyta</taxon>
        <taxon>Spermatophyta</taxon>
        <taxon>Magnoliopsida</taxon>
        <taxon>eudicotyledons</taxon>
        <taxon>Gunneridae</taxon>
        <taxon>Pentapetalae</taxon>
        <taxon>rosids</taxon>
        <taxon>malvids</taxon>
        <taxon>Malvales</taxon>
        <taxon>Malvaceae</taxon>
        <taxon>Grewioideae</taxon>
        <taxon>Apeibeae</taxon>
        <taxon>Corchorus</taxon>
    </lineage>
</organism>
<keyword evidence="2" id="KW-1185">Reference proteome</keyword>
<name>A0A1R3HGA3_COCAP</name>
<dbReference type="EMBL" id="AWWV01012039">
    <property type="protein sequence ID" value="OMO69341.1"/>
    <property type="molecule type" value="Genomic_DNA"/>
</dbReference>
<accession>A0A1R3HGA3</accession>
<sequence length="19" mass="2174">PARELEGNELETEEETRGD</sequence>
<dbReference type="Proteomes" id="UP000188268">
    <property type="component" value="Unassembled WGS sequence"/>
</dbReference>
<comment type="caution">
    <text evidence="1">The sequence shown here is derived from an EMBL/GenBank/DDBJ whole genome shotgun (WGS) entry which is preliminary data.</text>
</comment>
<evidence type="ECO:0000313" key="1">
    <source>
        <dbReference type="EMBL" id="OMO69341.1"/>
    </source>
</evidence>
<reference evidence="1 2" key="1">
    <citation type="submission" date="2013-09" db="EMBL/GenBank/DDBJ databases">
        <title>Corchorus capsularis genome sequencing.</title>
        <authorList>
            <person name="Alam M."/>
            <person name="Haque M.S."/>
            <person name="Islam M.S."/>
            <person name="Emdad E.M."/>
            <person name="Islam M.M."/>
            <person name="Ahmed B."/>
            <person name="Halim A."/>
            <person name="Hossen Q.M.M."/>
            <person name="Hossain M.Z."/>
            <person name="Ahmed R."/>
            <person name="Khan M.M."/>
            <person name="Islam R."/>
            <person name="Rashid M.M."/>
            <person name="Khan S.A."/>
            <person name="Rahman M.S."/>
            <person name="Alam M."/>
        </authorList>
    </citation>
    <scope>NUCLEOTIDE SEQUENCE [LARGE SCALE GENOMIC DNA]</scope>
    <source>
        <strain evidence="2">cv. CVL-1</strain>
        <tissue evidence="1">Whole seedling</tissue>
    </source>
</reference>
<gene>
    <name evidence="1" type="ORF">CCACVL1_19550</name>
</gene>
<evidence type="ECO:0000313" key="2">
    <source>
        <dbReference type="Proteomes" id="UP000188268"/>
    </source>
</evidence>
<dbReference type="AlphaFoldDB" id="A0A1R3HGA3"/>
<protein>
    <submittedName>
        <fullName evidence="1">Uncharacterized protein</fullName>
    </submittedName>
</protein>
<proteinExistence type="predicted"/>